<keyword evidence="1" id="KW-0472">Membrane</keyword>
<reference evidence="2 3" key="1">
    <citation type="submission" date="2017-03" db="EMBL/GenBank/DDBJ databases">
        <title>WGS assembly of Porphyra umbilicalis.</title>
        <authorList>
            <person name="Brawley S.H."/>
            <person name="Blouin N.A."/>
            <person name="Ficko-Blean E."/>
            <person name="Wheeler G.L."/>
            <person name="Lohr M."/>
            <person name="Goodson H.V."/>
            <person name="Jenkins J.W."/>
            <person name="Blaby-Haas C.E."/>
            <person name="Helliwell K.E."/>
            <person name="Chan C."/>
            <person name="Marriage T."/>
            <person name="Bhattacharya D."/>
            <person name="Klein A.S."/>
            <person name="Badis Y."/>
            <person name="Brodie J."/>
            <person name="Cao Y."/>
            <person name="Collen J."/>
            <person name="Dittami S.M."/>
            <person name="Gachon C.M."/>
            <person name="Green B.R."/>
            <person name="Karpowicz S."/>
            <person name="Kim J.W."/>
            <person name="Kudahl U."/>
            <person name="Lin S."/>
            <person name="Michel G."/>
            <person name="Mittag M."/>
            <person name="Olson B.J."/>
            <person name="Pangilinan J."/>
            <person name="Peng Y."/>
            <person name="Qiu H."/>
            <person name="Shu S."/>
            <person name="Singer J.T."/>
            <person name="Smith A.G."/>
            <person name="Sprecher B.N."/>
            <person name="Wagner V."/>
            <person name="Wang W."/>
            <person name="Wang Z.-Y."/>
            <person name="Yan J."/>
            <person name="Yarish C."/>
            <person name="Zoeuner-Riek S."/>
            <person name="Zhuang Y."/>
            <person name="Zou Y."/>
            <person name="Lindquist E.A."/>
            <person name="Grimwood J."/>
            <person name="Barry K."/>
            <person name="Rokhsar D.S."/>
            <person name="Schmutz J."/>
            <person name="Stiller J.W."/>
            <person name="Grossman A.R."/>
            <person name="Prochnik S.E."/>
        </authorList>
    </citation>
    <scope>NUCLEOTIDE SEQUENCE [LARGE SCALE GENOMIC DNA]</scope>
    <source>
        <strain evidence="2">4086291</strain>
    </source>
</reference>
<dbReference type="EMBL" id="KV920324">
    <property type="protein sequence ID" value="OSX68587.1"/>
    <property type="molecule type" value="Genomic_DNA"/>
</dbReference>
<feature type="transmembrane region" description="Helical" evidence="1">
    <location>
        <begin position="113"/>
        <end position="135"/>
    </location>
</feature>
<feature type="transmembrane region" description="Helical" evidence="1">
    <location>
        <begin position="251"/>
        <end position="272"/>
    </location>
</feature>
<keyword evidence="1" id="KW-1133">Transmembrane helix</keyword>
<accession>A0A1X6NIZ4</accession>
<dbReference type="Proteomes" id="UP000218209">
    <property type="component" value="Unassembled WGS sequence"/>
</dbReference>
<feature type="transmembrane region" description="Helical" evidence="1">
    <location>
        <begin position="316"/>
        <end position="334"/>
    </location>
</feature>
<sequence length="351" mass="36318">MSSAASDVETGTVHAPIGAKAADDVSPMAVAHRAKRQEAAALLAVWSALVLTEGTVRFVLSSPAGDLFPDNRPSSMAPPFLAFIAALMECVFGLTGIFVGVGGAFFDLHSRAVTVAFLVSQTVMSWFVFVVYVFLLPSYNARFLTAPIMQFDSIGASRAFLTMGILTSAAMCLALQGGQFTFGMRLLGHQGPPGKTSETHTARAAGRGLFWNGNMVFAGLSTAVAGVLLLANGAGAGRVAAGLFAAPPHVGVFPLMTLLTGLSMVATGLMGMAATGSSALLRPFLVVTVANYVLMYMNFTVVQVGAIRPSGPPEAAAFHSGLVLLTVLIGPYFAMAAHKARAEAAASRIEA</sequence>
<evidence type="ECO:0000313" key="3">
    <source>
        <dbReference type="Proteomes" id="UP000218209"/>
    </source>
</evidence>
<gene>
    <name evidence="2" type="ORF">BU14_2534s0001</name>
</gene>
<keyword evidence="1" id="KW-0812">Transmembrane</keyword>
<keyword evidence="3" id="KW-1185">Reference proteome</keyword>
<dbReference type="OrthoDB" id="5105at2759"/>
<dbReference type="AlphaFoldDB" id="A0A1X6NIZ4"/>
<feature type="transmembrane region" description="Helical" evidence="1">
    <location>
        <begin position="284"/>
        <end position="304"/>
    </location>
</feature>
<organism evidence="2 3">
    <name type="scientific">Porphyra umbilicalis</name>
    <name type="common">Purple laver</name>
    <name type="synonym">Red alga</name>
    <dbReference type="NCBI Taxonomy" id="2786"/>
    <lineage>
        <taxon>Eukaryota</taxon>
        <taxon>Rhodophyta</taxon>
        <taxon>Bangiophyceae</taxon>
        <taxon>Bangiales</taxon>
        <taxon>Bangiaceae</taxon>
        <taxon>Porphyra</taxon>
    </lineage>
</organism>
<feature type="transmembrane region" description="Helical" evidence="1">
    <location>
        <begin position="39"/>
        <end position="60"/>
    </location>
</feature>
<name>A0A1X6NIZ4_PORUM</name>
<feature type="transmembrane region" description="Helical" evidence="1">
    <location>
        <begin position="209"/>
        <end position="231"/>
    </location>
</feature>
<feature type="transmembrane region" description="Helical" evidence="1">
    <location>
        <begin position="155"/>
        <end position="175"/>
    </location>
</feature>
<feature type="transmembrane region" description="Helical" evidence="1">
    <location>
        <begin position="80"/>
        <end position="106"/>
    </location>
</feature>
<evidence type="ECO:0000313" key="2">
    <source>
        <dbReference type="EMBL" id="OSX68587.1"/>
    </source>
</evidence>
<proteinExistence type="predicted"/>
<evidence type="ECO:0000256" key="1">
    <source>
        <dbReference type="SAM" id="Phobius"/>
    </source>
</evidence>
<protein>
    <submittedName>
        <fullName evidence="2">Uncharacterized protein</fullName>
    </submittedName>
</protein>